<dbReference type="EMBL" id="CAJNOJ010000699">
    <property type="protein sequence ID" value="CAF1511807.1"/>
    <property type="molecule type" value="Genomic_DNA"/>
</dbReference>
<sequence length="120" mass="13198">MIELHDLSSDESFDDMKSSDTSYSSPKTGAASNKSSSNSTMTQVEPTFKLPPRVRRQGNVRKTNLTSRNQPCHNNLGHTPYSPVKIFNMNARAQIEYVFVLDQHAASSSPSSTTTSSVKT</sequence>
<dbReference type="Proteomes" id="UP000663852">
    <property type="component" value="Unassembled WGS sequence"/>
</dbReference>
<evidence type="ECO:0000313" key="3">
    <source>
        <dbReference type="Proteomes" id="UP000663852"/>
    </source>
</evidence>
<evidence type="ECO:0000313" key="2">
    <source>
        <dbReference type="EMBL" id="CAF1511807.1"/>
    </source>
</evidence>
<name>A0A815TV49_ADIRI</name>
<feature type="compositionally biased region" description="Basic and acidic residues" evidence="1">
    <location>
        <begin position="1"/>
        <end position="18"/>
    </location>
</feature>
<feature type="compositionally biased region" description="Polar residues" evidence="1">
    <location>
        <begin position="60"/>
        <end position="77"/>
    </location>
</feature>
<gene>
    <name evidence="2" type="ORF">EDS130_LOCUS43295</name>
</gene>
<dbReference type="AlphaFoldDB" id="A0A815TV49"/>
<organism evidence="2 3">
    <name type="scientific">Adineta ricciae</name>
    <name type="common">Rotifer</name>
    <dbReference type="NCBI Taxonomy" id="249248"/>
    <lineage>
        <taxon>Eukaryota</taxon>
        <taxon>Metazoa</taxon>
        <taxon>Spiralia</taxon>
        <taxon>Gnathifera</taxon>
        <taxon>Rotifera</taxon>
        <taxon>Eurotatoria</taxon>
        <taxon>Bdelloidea</taxon>
        <taxon>Adinetida</taxon>
        <taxon>Adinetidae</taxon>
        <taxon>Adineta</taxon>
    </lineage>
</organism>
<evidence type="ECO:0000256" key="1">
    <source>
        <dbReference type="SAM" id="MobiDB-lite"/>
    </source>
</evidence>
<feature type="region of interest" description="Disordered" evidence="1">
    <location>
        <begin position="1"/>
        <end position="78"/>
    </location>
</feature>
<protein>
    <submittedName>
        <fullName evidence="2">Uncharacterized protein</fullName>
    </submittedName>
</protein>
<reference evidence="2" key="1">
    <citation type="submission" date="2021-02" db="EMBL/GenBank/DDBJ databases">
        <authorList>
            <person name="Nowell W R."/>
        </authorList>
    </citation>
    <scope>NUCLEOTIDE SEQUENCE</scope>
</reference>
<accession>A0A815TV49</accession>
<feature type="compositionally biased region" description="Polar residues" evidence="1">
    <location>
        <begin position="19"/>
        <end position="45"/>
    </location>
</feature>
<comment type="caution">
    <text evidence="2">The sequence shown here is derived from an EMBL/GenBank/DDBJ whole genome shotgun (WGS) entry which is preliminary data.</text>
</comment>
<proteinExistence type="predicted"/>